<dbReference type="EMBL" id="JAAWVT010000003">
    <property type="protein sequence ID" value="NKG20763.1"/>
    <property type="molecule type" value="Genomic_DNA"/>
</dbReference>
<dbReference type="Gene3D" id="3.10.450.50">
    <property type="match status" value="1"/>
</dbReference>
<evidence type="ECO:0000313" key="2">
    <source>
        <dbReference type="EMBL" id="NKG20763.1"/>
    </source>
</evidence>
<gene>
    <name evidence="2" type="ORF">HED64_08600</name>
</gene>
<dbReference type="InterPro" id="IPR032710">
    <property type="entry name" value="NTF2-like_dom_sf"/>
</dbReference>
<dbReference type="Pfam" id="PF14534">
    <property type="entry name" value="DUF4440"/>
    <property type="match status" value="1"/>
</dbReference>
<dbReference type="InterPro" id="IPR027843">
    <property type="entry name" value="DUF4440"/>
</dbReference>
<name>A0ABX1G3E7_9MICC</name>
<organism evidence="2 3">
    <name type="scientific">Paeniglutamicibacter terrestris</name>
    <dbReference type="NCBI Taxonomy" id="2723403"/>
    <lineage>
        <taxon>Bacteria</taxon>
        <taxon>Bacillati</taxon>
        <taxon>Actinomycetota</taxon>
        <taxon>Actinomycetes</taxon>
        <taxon>Micrococcales</taxon>
        <taxon>Micrococcaceae</taxon>
        <taxon>Paeniglutamicibacter</taxon>
    </lineage>
</organism>
<reference evidence="2 3" key="1">
    <citation type="submission" date="2020-04" db="EMBL/GenBank/DDBJ databases">
        <title>Paeniglutamicibacter sp. ANT13_2, a novel actinomycete isolated from sediment in Antarctica.</title>
        <authorList>
            <person name="Sakdapetsiri C."/>
            <person name="Pinyakong O."/>
        </authorList>
    </citation>
    <scope>NUCLEOTIDE SEQUENCE [LARGE SCALE GENOMIC DNA]</scope>
    <source>
        <strain evidence="2 3">ANT13_2</strain>
    </source>
</reference>
<dbReference type="RefSeq" id="WP_168151625.1">
    <property type="nucleotide sequence ID" value="NZ_JAAWVT010000003.1"/>
</dbReference>
<comment type="caution">
    <text evidence="2">The sequence shown here is derived from an EMBL/GenBank/DDBJ whole genome shotgun (WGS) entry which is preliminary data.</text>
</comment>
<proteinExistence type="predicted"/>
<dbReference type="Proteomes" id="UP000746595">
    <property type="component" value="Unassembled WGS sequence"/>
</dbReference>
<sequence length="134" mass="14347">METDSLASFQDLLDRWAEAIVANDAPLIGSFAEPDWVMVTPEGGPGKRADFLAAVESGQLSHSEMAFEVLEARVYGDVAVVLAHGTNRGSWRGVPFTADEWVTETFIHRSAGWLCAFSALTPNYAAASAADVDA</sequence>
<accession>A0ABX1G3E7</accession>
<keyword evidence="3" id="KW-1185">Reference proteome</keyword>
<evidence type="ECO:0000313" key="3">
    <source>
        <dbReference type="Proteomes" id="UP000746595"/>
    </source>
</evidence>
<dbReference type="SUPFAM" id="SSF54427">
    <property type="entry name" value="NTF2-like"/>
    <property type="match status" value="1"/>
</dbReference>
<protein>
    <submittedName>
        <fullName evidence="2">Nuclear transport factor 2 family protein</fullName>
    </submittedName>
</protein>
<evidence type="ECO:0000259" key="1">
    <source>
        <dbReference type="Pfam" id="PF14534"/>
    </source>
</evidence>
<feature type="domain" description="DUF4440" evidence="1">
    <location>
        <begin position="11"/>
        <end position="114"/>
    </location>
</feature>